<comment type="caution">
    <text evidence="3">The sequence shown here is derived from an EMBL/GenBank/DDBJ whole genome shotgun (WGS) entry which is preliminary data.</text>
</comment>
<dbReference type="Gene3D" id="3.40.50.300">
    <property type="entry name" value="P-loop containing nucleotide triphosphate hydrolases"/>
    <property type="match status" value="1"/>
</dbReference>
<reference evidence="3 4" key="1">
    <citation type="submission" date="2018-10" db="EMBL/GenBank/DDBJ databases">
        <title>Co-occurring genomic capacity for anaerobic methane metabolism and dissimilatory sulfite reduction discovered in the Korarchaeota.</title>
        <authorList>
            <person name="Mckay L.J."/>
            <person name="Dlakic M."/>
            <person name="Fields M.W."/>
            <person name="Delmont T.O."/>
            <person name="Eren A.M."/>
            <person name="Jay Z.J."/>
            <person name="Klingelsmith K.B."/>
            <person name="Rusch D.B."/>
            <person name="Inskeep W.P."/>
        </authorList>
    </citation>
    <scope>NUCLEOTIDE SEQUENCE [LARGE SCALE GENOMIC DNA]</scope>
    <source>
        <strain evidence="3 4">MDKW</strain>
    </source>
</reference>
<dbReference type="PANTHER" id="PTHR30486">
    <property type="entry name" value="TWITCHING MOTILITY PROTEIN PILT"/>
    <property type="match status" value="1"/>
</dbReference>
<dbReference type="SUPFAM" id="SSF52540">
    <property type="entry name" value="P-loop containing nucleoside triphosphate hydrolases"/>
    <property type="match status" value="1"/>
</dbReference>
<dbReference type="InterPro" id="IPR027417">
    <property type="entry name" value="P-loop_NTPase"/>
</dbReference>
<dbReference type="InterPro" id="IPR001482">
    <property type="entry name" value="T2SS/T4SS_dom"/>
</dbReference>
<proteinExistence type="inferred from homology"/>
<evidence type="ECO:0000259" key="2">
    <source>
        <dbReference type="Pfam" id="PF00437"/>
    </source>
</evidence>
<organism evidence="3 4">
    <name type="scientific">Candidatus Methanodesulfokora washburnensis</name>
    <dbReference type="NCBI Taxonomy" id="2478471"/>
    <lineage>
        <taxon>Archaea</taxon>
        <taxon>Thermoproteota</taxon>
        <taxon>Candidatus Korarchaeia</taxon>
        <taxon>Candidatus Korarchaeia incertae sedis</taxon>
        <taxon>Candidatus Methanodesulfokora</taxon>
    </lineage>
</organism>
<name>A0A3R9RKG0_9CREN</name>
<dbReference type="AlphaFoldDB" id="A0A3R9RKG0"/>
<dbReference type="PANTHER" id="PTHR30486:SF6">
    <property type="entry name" value="TYPE IV PILUS RETRACTATION ATPASE PILT"/>
    <property type="match status" value="1"/>
</dbReference>
<keyword evidence="4" id="KW-1185">Reference proteome</keyword>
<evidence type="ECO:0000313" key="4">
    <source>
        <dbReference type="Proteomes" id="UP000277582"/>
    </source>
</evidence>
<protein>
    <submittedName>
        <fullName evidence="3">ATP-binding cassette domain-containing protein</fullName>
    </submittedName>
</protein>
<accession>A0A3R9RKG0</accession>
<keyword evidence="3" id="KW-0067">ATP-binding</keyword>
<dbReference type="EMBL" id="RCOS01000162">
    <property type="protein sequence ID" value="RSN72252.1"/>
    <property type="molecule type" value="Genomic_DNA"/>
</dbReference>
<dbReference type="GO" id="GO:0016887">
    <property type="term" value="F:ATP hydrolysis activity"/>
    <property type="evidence" value="ECO:0007669"/>
    <property type="project" value="InterPro"/>
</dbReference>
<feature type="domain" description="Bacterial type II secretion system protein E" evidence="2">
    <location>
        <begin position="145"/>
        <end position="393"/>
    </location>
</feature>
<gene>
    <name evidence="3" type="ORF">D6D85_14550</name>
</gene>
<dbReference type="Proteomes" id="UP000277582">
    <property type="component" value="Unassembled WGS sequence"/>
</dbReference>
<evidence type="ECO:0000256" key="1">
    <source>
        <dbReference type="ARBA" id="ARBA00006611"/>
    </source>
</evidence>
<dbReference type="Pfam" id="PF00437">
    <property type="entry name" value="T2SSE"/>
    <property type="match status" value="1"/>
</dbReference>
<keyword evidence="3" id="KW-0547">Nucleotide-binding</keyword>
<comment type="similarity">
    <text evidence="1">Belongs to the GSP E family.</text>
</comment>
<sequence>MIVQDKFNTNVEHGILMPQGKEKKKDEGKKKKKEIKIELKSPKEVLDSLALDNVVELVPNFAYRGVRGNTYVLVEPKIPDEIFPELMRIGKEYVLLRIDLSKREKMDVIYEQAAKRAIKELKLKENEMLKNFLVYYLYRDIEGYGPIDPLMHDPYIEDITLPARGSRYVYVYVADLATWLRTEIELQEEEARRIVLKFAEHVGKQVSLAKPRLEGRLPDGSRVHALFGSAASGGGTIFTVRRFVRRPGIEDLIRSGALSIEAAAYLWLLIEHGMSGFIVGETGSGKTTLLNVLLSLLPRQAHIVTVEDTQEIYLPYHGNWTSLLGQPPGMGEKGLEIPDLLRDVLRMRPDYVVVGESRGEETRLLIQFINLGHTSLTTFHSNTLEGLIQRLKSDPINLTAEQIASFKVAVLTRREGTFRGVVRIAEILFDPIRNDVTLHDVFVRKMEGLVGDPLKNSKLMEEIHIKHNIPIEALYEEYLEKASELERRISKEVARVEPV</sequence>
<dbReference type="GO" id="GO:0005524">
    <property type="term" value="F:ATP binding"/>
    <property type="evidence" value="ECO:0007669"/>
    <property type="project" value="UniProtKB-KW"/>
</dbReference>
<evidence type="ECO:0000313" key="3">
    <source>
        <dbReference type="EMBL" id="RSN72252.1"/>
    </source>
</evidence>
<dbReference type="InterPro" id="IPR050921">
    <property type="entry name" value="T4SS_GSP_E_ATPase"/>
</dbReference>
<dbReference type="Gene3D" id="3.30.450.380">
    <property type="match status" value="1"/>
</dbReference>